<keyword evidence="2" id="KW-1185">Reference proteome</keyword>
<reference evidence="1" key="1">
    <citation type="submission" date="2020-09" db="EMBL/GenBank/DDBJ databases">
        <authorList>
            <person name="Kikuchi T."/>
        </authorList>
    </citation>
    <scope>NUCLEOTIDE SEQUENCE</scope>
    <source>
        <strain evidence="1">SH1</strain>
    </source>
</reference>
<dbReference type="EMBL" id="CAJFCW020000003">
    <property type="protein sequence ID" value="CAG9102709.1"/>
    <property type="molecule type" value="Genomic_DNA"/>
</dbReference>
<dbReference type="Proteomes" id="UP000614601">
    <property type="component" value="Unassembled WGS sequence"/>
</dbReference>
<proteinExistence type="predicted"/>
<dbReference type="Proteomes" id="UP000783686">
    <property type="component" value="Unassembled WGS sequence"/>
</dbReference>
<organism evidence="1 2">
    <name type="scientific">Bursaphelenchus okinawaensis</name>
    <dbReference type="NCBI Taxonomy" id="465554"/>
    <lineage>
        <taxon>Eukaryota</taxon>
        <taxon>Metazoa</taxon>
        <taxon>Ecdysozoa</taxon>
        <taxon>Nematoda</taxon>
        <taxon>Chromadorea</taxon>
        <taxon>Rhabditida</taxon>
        <taxon>Tylenchina</taxon>
        <taxon>Tylenchomorpha</taxon>
        <taxon>Aphelenchoidea</taxon>
        <taxon>Aphelenchoididae</taxon>
        <taxon>Bursaphelenchus</taxon>
    </lineage>
</organism>
<dbReference type="InterPro" id="IPR036397">
    <property type="entry name" value="RNaseH_sf"/>
</dbReference>
<evidence type="ECO:0000313" key="1">
    <source>
        <dbReference type="EMBL" id="CAD5214414.1"/>
    </source>
</evidence>
<dbReference type="Gene3D" id="3.30.420.10">
    <property type="entry name" value="Ribonuclease H-like superfamily/Ribonuclease H"/>
    <property type="match status" value="1"/>
</dbReference>
<dbReference type="OrthoDB" id="7951431at2759"/>
<dbReference type="GO" id="GO:0003676">
    <property type="term" value="F:nucleic acid binding"/>
    <property type="evidence" value="ECO:0007669"/>
    <property type="project" value="InterPro"/>
</dbReference>
<dbReference type="PANTHER" id="PTHR46068">
    <property type="entry name" value="PROTEIN CBG27172"/>
    <property type="match status" value="1"/>
</dbReference>
<sequence length="186" mass="21919">MTVHRAVKCFEELRHDCDRPRSGRPASVNTVANRQMIMKRFKRNPRTPVRKMAREAGIKEPTLRRIVEKEIKMKPYKLKKVQKLTEENKAPIKPTQEWCRAYFPDFITSAEWPPYSPDLNPMDYSIWSILEARVCCRRHQTLESLKQALIEEWDKLSPQDLRPIAENFKKRLRLCVAAKGGHFETA</sequence>
<protein>
    <submittedName>
        <fullName evidence="1">Uncharacterized protein</fullName>
    </submittedName>
</protein>
<accession>A0A811KE02</accession>
<dbReference type="AlphaFoldDB" id="A0A811KE02"/>
<dbReference type="EMBL" id="CAJFDH010000003">
    <property type="protein sequence ID" value="CAD5214414.1"/>
    <property type="molecule type" value="Genomic_DNA"/>
</dbReference>
<gene>
    <name evidence="1" type="ORF">BOKJ2_LOCUS5581</name>
</gene>
<evidence type="ECO:0000313" key="2">
    <source>
        <dbReference type="Proteomes" id="UP000614601"/>
    </source>
</evidence>
<comment type="caution">
    <text evidence="1">The sequence shown here is derived from an EMBL/GenBank/DDBJ whole genome shotgun (WGS) entry which is preliminary data.</text>
</comment>
<dbReference type="PANTHER" id="PTHR46068:SF1">
    <property type="entry name" value="TRANSPOSASE IS30-LIKE HTH DOMAIN-CONTAINING PROTEIN"/>
    <property type="match status" value="1"/>
</dbReference>
<name>A0A811KE02_9BILA</name>